<dbReference type="Proteomes" id="UP001066276">
    <property type="component" value="Chromosome 5"/>
</dbReference>
<gene>
    <name evidence="2" type="ORF">NDU88_009606</name>
</gene>
<feature type="compositionally biased region" description="Basic and acidic residues" evidence="1">
    <location>
        <begin position="29"/>
        <end position="45"/>
    </location>
</feature>
<proteinExistence type="predicted"/>
<sequence>MRGVRTVGTTEVRTRPLERAPEWLGLPGTEERGRGPVDGRGRDALGWEPPRVGALKVSGWCVRGCLGAAVAPGAAPDGLVRPGAGLDPRGRRRIAAEIPDWAVYCARHRIRTRAHPEGGGCGSERLLASWPPARGAEPGASWLRNCIQREDGGPALGTPPGGRTIGAPVLEAQGPVDADDGTLYAQGGPRRALIVLCEAGQCGIALAIRHRLPELGARCLCSRVRGPPWLTEPVPI</sequence>
<accession>A0AAV7S066</accession>
<protein>
    <submittedName>
        <fullName evidence="2">Uncharacterized protein</fullName>
    </submittedName>
</protein>
<reference evidence="2" key="1">
    <citation type="journal article" date="2022" name="bioRxiv">
        <title>Sequencing and chromosome-scale assembly of the giantPleurodeles waltlgenome.</title>
        <authorList>
            <person name="Brown T."/>
            <person name="Elewa A."/>
            <person name="Iarovenko S."/>
            <person name="Subramanian E."/>
            <person name="Araus A.J."/>
            <person name="Petzold A."/>
            <person name="Susuki M."/>
            <person name="Suzuki K.-i.T."/>
            <person name="Hayashi T."/>
            <person name="Toyoda A."/>
            <person name="Oliveira C."/>
            <person name="Osipova E."/>
            <person name="Leigh N.D."/>
            <person name="Simon A."/>
            <person name="Yun M.H."/>
        </authorList>
    </citation>
    <scope>NUCLEOTIDE SEQUENCE</scope>
    <source>
        <strain evidence="2">20211129_DDA</strain>
        <tissue evidence="2">Liver</tissue>
    </source>
</reference>
<evidence type="ECO:0000313" key="2">
    <source>
        <dbReference type="EMBL" id="KAJ1156889.1"/>
    </source>
</evidence>
<dbReference type="AlphaFoldDB" id="A0AAV7S066"/>
<name>A0AAV7S066_PLEWA</name>
<evidence type="ECO:0000256" key="1">
    <source>
        <dbReference type="SAM" id="MobiDB-lite"/>
    </source>
</evidence>
<evidence type="ECO:0000313" key="3">
    <source>
        <dbReference type="Proteomes" id="UP001066276"/>
    </source>
</evidence>
<comment type="caution">
    <text evidence="2">The sequence shown here is derived from an EMBL/GenBank/DDBJ whole genome shotgun (WGS) entry which is preliminary data.</text>
</comment>
<dbReference type="EMBL" id="JANPWB010000009">
    <property type="protein sequence ID" value="KAJ1156889.1"/>
    <property type="molecule type" value="Genomic_DNA"/>
</dbReference>
<feature type="region of interest" description="Disordered" evidence="1">
    <location>
        <begin position="24"/>
        <end position="45"/>
    </location>
</feature>
<keyword evidence="3" id="KW-1185">Reference proteome</keyword>
<organism evidence="2 3">
    <name type="scientific">Pleurodeles waltl</name>
    <name type="common">Iberian ribbed newt</name>
    <dbReference type="NCBI Taxonomy" id="8319"/>
    <lineage>
        <taxon>Eukaryota</taxon>
        <taxon>Metazoa</taxon>
        <taxon>Chordata</taxon>
        <taxon>Craniata</taxon>
        <taxon>Vertebrata</taxon>
        <taxon>Euteleostomi</taxon>
        <taxon>Amphibia</taxon>
        <taxon>Batrachia</taxon>
        <taxon>Caudata</taxon>
        <taxon>Salamandroidea</taxon>
        <taxon>Salamandridae</taxon>
        <taxon>Pleurodelinae</taxon>
        <taxon>Pleurodeles</taxon>
    </lineage>
</organism>